<dbReference type="OrthoDB" id="8781389at2"/>
<keyword evidence="2" id="KW-1185">Reference proteome</keyword>
<evidence type="ECO:0000313" key="1">
    <source>
        <dbReference type="EMBL" id="PAV96158.1"/>
    </source>
</evidence>
<dbReference type="EMBL" id="NQMS01000005">
    <property type="protein sequence ID" value="PAV96158.1"/>
    <property type="molecule type" value="Genomic_DNA"/>
</dbReference>
<evidence type="ECO:0000313" key="2">
    <source>
        <dbReference type="Proteomes" id="UP000218796"/>
    </source>
</evidence>
<dbReference type="Proteomes" id="UP000218796">
    <property type="component" value="Unassembled WGS sequence"/>
</dbReference>
<sequence>MAHLRDMEELIGTIDDIDMQNYMREALRCYMTDAHRACIIMSFITIHENIYTKLDRLSLVNRTAKKIYDEISPLKENQQVFEKEMINRLSKENIISKLDASFIEILGKLRNKAAHPSGHSPSAEEARYIFSESITRFLTKPILSAHQVSDEIIESLGGGNLFPTLKVSDYAIIVQHELSRLTIEGLPYLLNKLIKNLDDTNESISKNALRFILGMGSEGAKDDVLSSLRKILIEKQIHKTERENCIVMLISCNYRLLEGLNDPTYLRMNQIIINNNEQVDPSTPTLKLKHPLQSLNSISKIDPAISKLKLHSATEAIIQKFKYNTDLYRIIKNKDWMMDIFFDTLLNMARAYDFGPANDFAKFIVNADDEISQLLNEKQCFSLLAGIYKANTYGANYSERIVNNNFNSIPKIREKALKGSQEEKELYQTILKDIVGDDFLHIDNFLPHASD</sequence>
<name>A0A2A2MBU8_9GAMM</name>
<organism evidence="1 2">
    <name type="scientific">Hafnia paralvei</name>
    <dbReference type="NCBI Taxonomy" id="546367"/>
    <lineage>
        <taxon>Bacteria</taxon>
        <taxon>Pseudomonadati</taxon>
        <taxon>Pseudomonadota</taxon>
        <taxon>Gammaproteobacteria</taxon>
        <taxon>Enterobacterales</taxon>
        <taxon>Hafniaceae</taxon>
        <taxon>Hafnia</taxon>
    </lineage>
</organism>
<reference evidence="1 2" key="1">
    <citation type="submission" date="2017-08" db="EMBL/GenBank/DDBJ databases">
        <title>Draft Genome Sequence of Hafnia alvei CITHA-6 Isolated from Raw Bovine Milk.</title>
        <authorList>
            <person name="Culligan E.P."/>
            <person name="Mcsweeney A."/>
            <person name="O'Doherty C."/>
            <person name="Gleeson E."/>
            <person name="O'Riordan D."/>
            <person name="Sleator R.D."/>
        </authorList>
    </citation>
    <scope>NUCLEOTIDE SEQUENCE [LARGE SCALE GENOMIC DNA]</scope>
    <source>
        <strain evidence="1 2">CITHA-6</strain>
    </source>
</reference>
<comment type="caution">
    <text evidence="1">The sequence shown here is derived from an EMBL/GenBank/DDBJ whole genome shotgun (WGS) entry which is preliminary data.</text>
</comment>
<proteinExistence type="predicted"/>
<dbReference type="AlphaFoldDB" id="A0A2A2MBU8"/>
<protein>
    <submittedName>
        <fullName evidence="1">Uncharacterized protein</fullName>
    </submittedName>
</protein>
<accession>A0A2A2MBU8</accession>
<gene>
    <name evidence="1" type="ORF">CJD50_14185</name>
</gene>
<dbReference type="RefSeq" id="WP_095661622.1">
    <property type="nucleotide sequence ID" value="NZ_NQMS01000005.1"/>
</dbReference>